<dbReference type="GeneID" id="67465505"/>
<dbReference type="AlphaFoldDB" id="A0A1W6WX64"/>
<name>A0A1W6WX64_BACTU</name>
<dbReference type="RefSeq" id="WP_000218075.1">
    <property type="nucleotide sequence ID" value="NZ_CP021062.1"/>
</dbReference>
<keyword evidence="3" id="KW-1185">Reference proteome</keyword>
<accession>A0A1W6WX64</accession>
<keyword evidence="1" id="KW-1133">Transmembrane helix</keyword>
<reference evidence="2 3" key="1">
    <citation type="submission" date="2017-04" db="EMBL/GenBank/DDBJ databases">
        <title>Complete Genome Sequence of Bacillus thuringiensis type Strain ATCC 10792.</title>
        <authorList>
            <person name="Oh D.-H."/>
            <person name="Park B.-J."/>
            <person name="Shuai W."/>
            <person name="Chelliah R."/>
        </authorList>
    </citation>
    <scope>NUCLEOTIDE SEQUENCE [LARGE SCALE GENOMIC DNA]</scope>
    <source>
        <strain evidence="2 3">ATCC 10792</strain>
        <plasmid evidence="2 3">poh1</plasmid>
    </source>
</reference>
<dbReference type="EMBL" id="CP021062">
    <property type="protein sequence ID" value="ARP61146.1"/>
    <property type="molecule type" value="Genomic_DNA"/>
</dbReference>
<evidence type="ECO:0000313" key="3">
    <source>
        <dbReference type="Proteomes" id="UP000194143"/>
    </source>
</evidence>
<keyword evidence="2" id="KW-0614">Plasmid</keyword>
<dbReference type="Proteomes" id="UP000194143">
    <property type="component" value="Plasmid poh1"/>
</dbReference>
<evidence type="ECO:0000256" key="1">
    <source>
        <dbReference type="SAM" id="Phobius"/>
    </source>
</evidence>
<organism evidence="2 3">
    <name type="scientific">Bacillus thuringiensis</name>
    <dbReference type="NCBI Taxonomy" id="1428"/>
    <lineage>
        <taxon>Bacteria</taxon>
        <taxon>Bacillati</taxon>
        <taxon>Bacillota</taxon>
        <taxon>Bacilli</taxon>
        <taxon>Bacillales</taxon>
        <taxon>Bacillaceae</taxon>
        <taxon>Bacillus</taxon>
        <taxon>Bacillus cereus group</taxon>
    </lineage>
</organism>
<protein>
    <submittedName>
        <fullName evidence="2">Uncharacterized protein</fullName>
    </submittedName>
</protein>
<feature type="transmembrane region" description="Helical" evidence="1">
    <location>
        <begin position="70"/>
        <end position="92"/>
    </location>
</feature>
<feature type="transmembrane region" description="Helical" evidence="1">
    <location>
        <begin position="35"/>
        <end position="58"/>
    </location>
</feature>
<evidence type="ECO:0000313" key="2">
    <source>
        <dbReference type="EMBL" id="ARP61146.1"/>
    </source>
</evidence>
<proteinExistence type="predicted"/>
<sequence>MTVQQEKVTRRVVCRKCKSDQIVGNKRGYNFKRAFFILFLLLCTLITIGIVSNFLYVIVPRNSMDGVVGLSALVGLLIILLGPPITLFSGFVGRKNIVNGCMNCGHTWMPKK</sequence>
<keyword evidence="1" id="KW-0812">Transmembrane</keyword>
<geneLocation type="plasmid" evidence="2 3">
    <name>poh1</name>
</geneLocation>
<gene>
    <name evidence="2" type="ORF">CAB88_29360</name>
</gene>
<keyword evidence="1" id="KW-0472">Membrane</keyword>